<dbReference type="CDD" id="cd00082">
    <property type="entry name" value="HisKA"/>
    <property type="match status" value="1"/>
</dbReference>
<gene>
    <name evidence="17" type="ORF">ISU02_03785</name>
</gene>
<evidence type="ECO:0000259" key="16">
    <source>
        <dbReference type="PROSITE" id="PS50885"/>
    </source>
</evidence>
<dbReference type="PANTHER" id="PTHR45528:SF1">
    <property type="entry name" value="SENSOR HISTIDINE KINASE CPXA"/>
    <property type="match status" value="1"/>
</dbReference>
<dbReference type="SMART" id="SM00387">
    <property type="entry name" value="HATPase_c"/>
    <property type="match status" value="1"/>
</dbReference>
<proteinExistence type="predicted"/>
<dbReference type="InterPro" id="IPR004358">
    <property type="entry name" value="Sig_transdc_His_kin-like_C"/>
</dbReference>
<evidence type="ECO:0000256" key="12">
    <source>
        <dbReference type="ARBA" id="ARBA00023012"/>
    </source>
</evidence>
<keyword evidence="5" id="KW-0597">Phosphoprotein</keyword>
<keyword evidence="7 14" id="KW-0812">Transmembrane</keyword>
<dbReference type="InterPro" id="IPR050398">
    <property type="entry name" value="HssS/ArlS-like"/>
</dbReference>
<feature type="transmembrane region" description="Helical" evidence="14">
    <location>
        <begin position="12"/>
        <end position="33"/>
    </location>
</feature>
<dbReference type="Pfam" id="PF00512">
    <property type="entry name" value="HisKA"/>
    <property type="match status" value="1"/>
</dbReference>
<evidence type="ECO:0000259" key="15">
    <source>
        <dbReference type="PROSITE" id="PS50109"/>
    </source>
</evidence>
<evidence type="ECO:0000256" key="14">
    <source>
        <dbReference type="SAM" id="Phobius"/>
    </source>
</evidence>
<keyword evidence="9 17" id="KW-0418">Kinase</keyword>
<dbReference type="SUPFAM" id="SSF47384">
    <property type="entry name" value="Homodimeric domain of signal transducing histidine kinase"/>
    <property type="match status" value="1"/>
</dbReference>
<dbReference type="EMBL" id="JADKNH010000002">
    <property type="protein sequence ID" value="MBF4692219.1"/>
    <property type="molecule type" value="Genomic_DNA"/>
</dbReference>
<dbReference type="EC" id="2.7.13.3" evidence="3"/>
<feature type="domain" description="HAMP" evidence="16">
    <location>
        <begin position="200"/>
        <end position="252"/>
    </location>
</feature>
<keyword evidence="13 14" id="KW-0472">Membrane</keyword>
<evidence type="ECO:0000256" key="1">
    <source>
        <dbReference type="ARBA" id="ARBA00000085"/>
    </source>
</evidence>
<keyword evidence="6" id="KW-0808">Transferase</keyword>
<dbReference type="InterPro" id="IPR003660">
    <property type="entry name" value="HAMP_dom"/>
</dbReference>
<sequence>MKKRALSIQIWYWFIVIIIGFSICLSTVFYVSLERYFKEQIYTQIEAQHINQMVLTDHLKGEANFSEFEITPSFKLSDSQVITEAPLEITNIVVSPNSNKGDDIGESSGPDIESGTNLEREIVKLGDAQQLKIQRYEKIIDGEREMAVIFKMNIDGQPYYLYSSVKEDFKYLILSRFWIVFVSIVILSILLLIPSKMIANKISRPLAVLEKDMYRIANRDWEDPIKVDGPFEIENLSKSCEMMRRELVQHDNNQQFFMQSISHELKTPIMVIRSYLQAIRDGYYPKGTIEDTVDTIDREAVRLQKRTADLISITNIDYMARQSLPTEPVQLERLIIEIYDLLKYERHDVDWHFQMHGETVRGHYELWKMVFENILQNQLRYSQSTIDIQLSNDEKNITIAISNDGPSIEEIHLDKLFTAFSKGADGQNGLGLYIVKRIVDLYQGEVYARNKERGVEFVMVIPNNE</sequence>
<dbReference type="PANTHER" id="PTHR45528">
    <property type="entry name" value="SENSOR HISTIDINE KINASE CPXA"/>
    <property type="match status" value="1"/>
</dbReference>
<evidence type="ECO:0000313" key="18">
    <source>
        <dbReference type="Proteomes" id="UP000614200"/>
    </source>
</evidence>
<dbReference type="SUPFAM" id="SSF55874">
    <property type="entry name" value="ATPase domain of HSP90 chaperone/DNA topoisomerase II/histidine kinase"/>
    <property type="match status" value="1"/>
</dbReference>
<feature type="transmembrane region" description="Helical" evidence="14">
    <location>
        <begin position="171"/>
        <end position="193"/>
    </location>
</feature>
<name>A0ABR9ZP60_9FIRM</name>
<keyword evidence="11 14" id="KW-1133">Transmembrane helix</keyword>
<comment type="subcellular location">
    <subcellularLocation>
        <location evidence="2">Cell membrane</location>
        <topology evidence="2">Multi-pass membrane protein</topology>
    </subcellularLocation>
</comment>
<comment type="caution">
    <text evidence="17">The sequence shown here is derived from an EMBL/GenBank/DDBJ whole genome shotgun (WGS) entry which is preliminary data.</text>
</comment>
<keyword evidence="8" id="KW-0547">Nucleotide-binding</keyword>
<evidence type="ECO:0000256" key="2">
    <source>
        <dbReference type="ARBA" id="ARBA00004651"/>
    </source>
</evidence>
<evidence type="ECO:0000256" key="6">
    <source>
        <dbReference type="ARBA" id="ARBA00022679"/>
    </source>
</evidence>
<keyword evidence="18" id="KW-1185">Reference proteome</keyword>
<dbReference type="InterPro" id="IPR005467">
    <property type="entry name" value="His_kinase_dom"/>
</dbReference>
<evidence type="ECO:0000313" key="17">
    <source>
        <dbReference type="EMBL" id="MBF4692219.1"/>
    </source>
</evidence>
<dbReference type="InterPro" id="IPR003594">
    <property type="entry name" value="HATPase_dom"/>
</dbReference>
<keyword evidence="10" id="KW-0067">ATP-binding</keyword>
<dbReference type="Gene3D" id="1.10.287.130">
    <property type="match status" value="1"/>
</dbReference>
<evidence type="ECO:0000256" key="10">
    <source>
        <dbReference type="ARBA" id="ARBA00022840"/>
    </source>
</evidence>
<dbReference type="Gene3D" id="3.30.565.10">
    <property type="entry name" value="Histidine kinase-like ATPase, C-terminal domain"/>
    <property type="match status" value="1"/>
</dbReference>
<comment type="catalytic activity">
    <reaction evidence="1">
        <text>ATP + protein L-histidine = ADP + protein N-phospho-L-histidine.</text>
        <dbReference type="EC" id="2.7.13.3"/>
    </reaction>
</comment>
<dbReference type="InterPro" id="IPR036890">
    <property type="entry name" value="HATPase_C_sf"/>
</dbReference>
<evidence type="ECO:0000256" key="4">
    <source>
        <dbReference type="ARBA" id="ARBA00022475"/>
    </source>
</evidence>
<reference evidence="17 18" key="1">
    <citation type="submission" date="2020-11" db="EMBL/GenBank/DDBJ databases">
        <title>Fusibacter basophilias sp. nov.</title>
        <authorList>
            <person name="Qiu D."/>
        </authorList>
    </citation>
    <scope>NUCLEOTIDE SEQUENCE [LARGE SCALE GENOMIC DNA]</scope>
    <source>
        <strain evidence="17 18">Q10-2</strain>
    </source>
</reference>
<keyword evidence="4" id="KW-1003">Cell membrane</keyword>
<dbReference type="PRINTS" id="PR00344">
    <property type="entry name" value="BCTRLSENSOR"/>
</dbReference>
<dbReference type="Proteomes" id="UP000614200">
    <property type="component" value="Unassembled WGS sequence"/>
</dbReference>
<dbReference type="InterPro" id="IPR036097">
    <property type="entry name" value="HisK_dim/P_sf"/>
</dbReference>
<evidence type="ECO:0000256" key="11">
    <source>
        <dbReference type="ARBA" id="ARBA00022989"/>
    </source>
</evidence>
<dbReference type="Gene3D" id="6.10.340.10">
    <property type="match status" value="1"/>
</dbReference>
<evidence type="ECO:0000256" key="5">
    <source>
        <dbReference type="ARBA" id="ARBA00022553"/>
    </source>
</evidence>
<evidence type="ECO:0000256" key="9">
    <source>
        <dbReference type="ARBA" id="ARBA00022777"/>
    </source>
</evidence>
<feature type="domain" description="Histidine kinase" evidence="15">
    <location>
        <begin position="260"/>
        <end position="465"/>
    </location>
</feature>
<dbReference type="GO" id="GO:0016301">
    <property type="term" value="F:kinase activity"/>
    <property type="evidence" value="ECO:0007669"/>
    <property type="project" value="UniProtKB-KW"/>
</dbReference>
<evidence type="ECO:0000256" key="3">
    <source>
        <dbReference type="ARBA" id="ARBA00012438"/>
    </source>
</evidence>
<keyword evidence="12" id="KW-0902">Two-component regulatory system</keyword>
<protein>
    <recommendedName>
        <fullName evidence="3">histidine kinase</fullName>
        <ecNumber evidence="3">2.7.13.3</ecNumber>
    </recommendedName>
</protein>
<dbReference type="InterPro" id="IPR003661">
    <property type="entry name" value="HisK_dim/P_dom"/>
</dbReference>
<evidence type="ECO:0000256" key="8">
    <source>
        <dbReference type="ARBA" id="ARBA00022741"/>
    </source>
</evidence>
<evidence type="ECO:0000256" key="13">
    <source>
        <dbReference type="ARBA" id="ARBA00023136"/>
    </source>
</evidence>
<dbReference type="RefSeq" id="WP_194700459.1">
    <property type="nucleotide sequence ID" value="NZ_JADKNH010000002.1"/>
</dbReference>
<dbReference type="SMART" id="SM00388">
    <property type="entry name" value="HisKA"/>
    <property type="match status" value="1"/>
</dbReference>
<evidence type="ECO:0000256" key="7">
    <source>
        <dbReference type="ARBA" id="ARBA00022692"/>
    </source>
</evidence>
<dbReference type="Pfam" id="PF02518">
    <property type="entry name" value="HATPase_c"/>
    <property type="match status" value="1"/>
</dbReference>
<dbReference type="PROSITE" id="PS50885">
    <property type="entry name" value="HAMP"/>
    <property type="match status" value="1"/>
</dbReference>
<organism evidence="17 18">
    <name type="scientific">Fusibacter ferrireducens</name>
    <dbReference type="NCBI Taxonomy" id="2785058"/>
    <lineage>
        <taxon>Bacteria</taxon>
        <taxon>Bacillati</taxon>
        <taxon>Bacillota</taxon>
        <taxon>Clostridia</taxon>
        <taxon>Eubacteriales</taxon>
        <taxon>Eubacteriales Family XII. Incertae Sedis</taxon>
        <taxon>Fusibacter</taxon>
    </lineage>
</organism>
<accession>A0ABR9ZP60</accession>
<dbReference type="PROSITE" id="PS50109">
    <property type="entry name" value="HIS_KIN"/>
    <property type="match status" value="1"/>
</dbReference>